<evidence type="ECO:0000256" key="4">
    <source>
        <dbReference type="ARBA" id="ARBA00022692"/>
    </source>
</evidence>
<comment type="caution">
    <text evidence="11">The sequence shown here is derived from an EMBL/GenBank/DDBJ whole genome shotgun (WGS) entry which is preliminary data.</text>
</comment>
<dbReference type="GO" id="GO:0005789">
    <property type="term" value="C:endoplasmic reticulum membrane"/>
    <property type="evidence" value="ECO:0007669"/>
    <property type="project" value="TreeGrafter"/>
</dbReference>
<gene>
    <name evidence="11" type="ORF">BB8028_0002g02700</name>
</gene>
<evidence type="ECO:0000313" key="12">
    <source>
        <dbReference type="Proteomes" id="UP000237441"/>
    </source>
</evidence>
<feature type="transmembrane region" description="Helical" evidence="10">
    <location>
        <begin position="336"/>
        <end position="357"/>
    </location>
</feature>
<sequence>MVLFDRVIPAEFSRVGSAGNLPIIPPPTAEFSIMRPFNIPESVFKATLEPRFPITAALLYVVVVGALNKYNRLRDAKPWPISKRPWFSKFVIMHNSLLAVYSAWTFCGMVGVLRRTLVSPGGAAGLSATYDSLCRIHGPAGLGRSIYFDETLGRWTSVDAEVSFAAMNGTYPLSMPSGRIWSEGMAYYGWLFYVSKLYEFLDTFIILAKGKESSFLQIYHHSGVLVGTWLGYRVMASPAWILVLFNSFVHSLMYTYYVSRGISIRVPIAIKQSLTLLQIVQFVVGGVFGVIHFFIEFDNPTIAAMTKLYGDDDDASPSIMSAEARQPCMISSTERLTAALGIVSLIPLTWLFVMFFISNYLKNHPRKVEFQKNRISSMKKDS</sequence>
<evidence type="ECO:0000256" key="8">
    <source>
        <dbReference type="ARBA" id="ARBA00023136"/>
    </source>
</evidence>
<proteinExistence type="inferred from homology"/>
<comment type="similarity">
    <text evidence="10">Belongs to the ELO family.</text>
</comment>
<evidence type="ECO:0000256" key="1">
    <source>
        <dbReference type="ARBA" id="ARBA00004141"/>
    </source>
</evidence>
<dbReference type="GO" id="GO:0019367">
    <property type="term" value="P:fatty acid elongation, saturated fatty acid"/>
    <property type="evidence" value="ECO:0007669"/>
    <property type="project" value="TreeGrafter"/>
</dbReference>
<feature type="transmembrane region" description="Helical" evidence="10">
    <location>
        <begin position="238"/>
        <end position="256"/>
    </location>
</feature>
<feature type="transmembrane region" description="Helical" evidence="10">
    <location>
        <begin position="91"/>
        <end position="113"/>
    </location>
</feature>
<dbReference type="EC" id="2.3.1.-" evidence="10"/>
<dbReference type="Pfam" id="PF01151">
    <property type="entry name" value="ELO"/>
    <property type="match status" value="1"/>
</dbReference>
<dbReference type="Proteomes" id="UP000237441">
    <property type="component" value="Unassembled WGS sequence"/>
</dbReference>
<evidence type="ECO:0000256" key="2">
    <source>
        <dbReference type="ARBA" id="ARBA00022516"/>
    </source>
</evidence>
<keyword evidence="2 10" id="KW-0444">Lipid biosynthesis</keyword>
<feature type="transmembrane region" description="Helical" evidence="10">
    <location>
        <begin position="276"/>
        <end position="295"/>
    </location>
</feature>
<evidence type="ECO:0000256" key="10">
    <source>
        <dbReference type="RuleBase" id="RU361115"/>
    </source>
</evidence>
<evidence type="ECO:0000313" key="11">
    <source>
        <dbReference type="EMBL" id="PQK09946.1"/>
    </source>
</evidence>
<keyword evidence="5 10" id="KW-0276">Fatty acid metabolism</keyword>
<evidence type="ECO:0000256" key="7">
    <source>
        <dbReference type="ARBA" id="ARBA00023098"/>
    </source>
</evidence>
<dbReference type="PANTHER" id="PTHR11157:SF169">
    <property type="entry name" value="ELONGATION OF FATTY ACIDS PROTEIN"/>
    <property type="match status" value="1"/>
</dbReference>
<reference evidence="11 12" key="1">
    <citation type="submission" date="2016-07" db="EMBL/GenBank/DDBJ databases">
        <title>Comparative genomics of the entomopathogenic fungus Beauveria bassiana.</title>
        <authorList>
            <person name="Valero Jimenez C.A."/>
            <person name="Zwaan B.J."/>
            <person name="Van Kan J.A."/>
            <person name="Takken W."/>
            <person name="Debets A.J."/>
            <person name="Schoustra S.E."/>
            <person name="Koenraadt C.J."/>
        </authorList>
    </citation>
    <scope>NUCLEOTIDE SEQUENCE [LARGE SCALE GENOMIC DNA]</scope>
    <source>
        <strain evidence="11 12">ARSEF 8028</strain>
    </source>
</reference>
<accession>A0A2S7Y1B7</accession>
<dbReference type="AlphaFoldDB" id="A0A2S7Y1B7"/>
<dbReference type="PANTHER" id="PTHR11157">
    <property type="entry name" value="FATTY ACID ACYL TRANSFERASE-RELATED"/>
    <property type="match status" value="1"/>
</dbReference>
<dbReference type="GO" id="GO:0042761">
    <property type="term" value="P:very long-chain fatty acid biosynthetic process"/>
    <property type="evidence" value="ECO:0007669"/>
    <property type="project" value="TreeGrafter"/>
</dbReference>
<dbReference type="GO" id="GO:0009922">
    <property type="term" value="F:fatty acid elongase activity"/>
    <property type="evidence" value="ECO:0007669"/>
    <property type="project" value="InterPro"/>
</dbReference>
<evidence type="ECO:0000256" key="9">
    <source>
        <dbReference type="ARBA" id="ARBA00023160"/>
    </source>
</evidence>
<name>A0A2S7Y1B7_BEABA</name>
<feature type="transmembrane region" description="Helical" evidence="10">
    <location>
        <begin position="52"/>
        <end position="70"/>
    </location>
</feature>
<evidence type="ECO:0000256" key="3">
    <source>
        <dbReference type="ARBA" id="ARBA00022679"/>
    </source>
</evidence>
<keyword evidence="3 10" id="KW-0808">Transferase</keyword>
<keyword evidence="4 10" id="KW-0812">Transmembrane</keyword>
<keyword evidence="6 10" id="KW-1133">Transmembrane helix</keyword>
<evidence type="ECO:0000256" key="5">
    <source>
        <dbReference type="ARBA" id="ARBA00022832"/>
    </source>
</evidence>
<dbReference type="OrthoDB" id="10259681at2759"/>
<dbReference type="GO" id="GO:0030148">
    <property type="term" value="P:sphingolipid biosynthetic process"/>
    <property type="evidence" value="ECO:0007669"/>
    <property type="project" value="TreeGrafter"/>
</dbReference>
<comment type="catalytic activity">
    <reaction evidence="10">
        <text>an acyl-CoA + malonyl-CoA + H(+) = a 3-oxoacyl-CoA + CO2 + CoA</text>
        <dbReference type="Rhea" id="RHEA:50252"/>
        <dbReference type="ChEBI" id="CHEBI:15378"/>
        <dbReference type="ChEBI" id="CHEBI:16526"/>
        <dbReference type="ChEBI" id="CHEBI:57287"/>
        <dbReference type="ChEBI" id="CHEBI:57384"/>
        <dbReference type="ChEBI" id="CHEBI:58342"/>
        <dbReference type="ChEBI" id="CHEBI:90726"/>
    </reaction>
    <physiologicalReaction direction="left-to-right" evidence="10">
        <dbReference type="Rhea" id="RHEA:50253"/>
    </physiologicalReaction>
</comment>
<evidence type="ECO:0000256" key="6">
    <source>
        <dbReference type="ARBA" id="ARBA00022989"/>
    </source>
</evidence>
<dbReference type="GO" id="GO:0034626">
    <property type="term" value="P:fatty acid elongation, polyunsaturated fatty acid"/>
    <property type="evidence" value="ECO:0007669"/>
    <property type="project" value="TreeGrafter"/>
</dbReference>
<dbReference type="GO" id="GO:0034625">
    <property type="term" value="P:fatty acid elongation, monounsaturated fatty acid"/>
    <property type="evidence" value="ECO:0007669"/>
    <property type="project" value="TreeGrafter"/>
</dbReference>
<dbReference type="EMBL" id="JRHA01000002">
    <property type="protein sequence ID" value="PQK09946.1"/>
    <property type="molecule type" value="Genomic_DNA"/>
</dbReference>
<organism evidence="11 12">
    <name type="scientific">Beauveria bassiana</name>
    <name type="common">White muscardine disease fungus</name>
    <name type="synonym">Tritirachium shiotae</name>
    <dbReference type="NCBI Taxonomy" id="176275"/>
    <lineage>
        <taxon>Eukaryota</taxon>
        <taxon>Fungi</taxon>
        <taxon>Dikarya</taxon>
        <taxon>Ascomycota</taxon>
        <taxon>Pezizomycotina</taxon>
        <taxon>Sordariomycetes</taxon>
        <taxon>Hypocreomycetidae</taxon>
        <taxon>Hypocreales</taxon>
        <taxon>Cordycipitaceae</taxon>
        <taxon>Beauveria</taxon>
    </lineage>
</organism>
<dbReference type="InterPro" id="IPR002076">
    <property type="entry name" value="ELO_fam"/>
</dbReference>
<protein>
    <recommendedName>
        <fullName evidence="10">Elongation of fatty acids protein</fullName>
        <ecNumber evidence="10">2.3.1.-</ecNumber>
    </recommendedName>
</protein>
<comment type="subcellular location">
    <subcellularLocation>
        <location evidence="1">Membrane</location>
        <topology evidence="1">Multi-pass membrane protein</topology>
    </subcellularLocation>
</comment>
<keyword evidence="9 10" id="KW-0275">Fatty acid biosynthesis</keyword>
<keyword evidence="7 10" id="KW-0443">Lipid metabolism</keyword>
<keyword evidence="8 10" id="KW-0472">Membrane</keyword>